<sequence>MRIFKPIVTFILIAYLAPMAMACAWWMSVDRPTSWRAADWSATGLLPAPTASPEATVHVLAARIGGFKGAFAVHSWIVVKEFGASSYTRYEKVGWGNPIRINRYPADATWYSNRPWIVTSISGQDAEAAIPKIVEAIASYPHSGRGDYRIWPGPNSNSFVAHILREVPELDAVLPPNAVGRDYLPNGRWIAMDRDGSDLHVTLAGLIGISAGLRSGLEIHFLGQTAGLDIRRPAVKIPAIGRIGLPGNLPK</sequence>
<dbReference type="Pfam" id="PF12570">
    <property type="entry name" value="DUF3750"/>
    <property type="match status" value="1"/>
</dbReference>
<name>A0A6N1VI82_9HYPH</name>
<accession>A0A6N1VI82</accession>
<dbReference type="KEGG" id="orm:HTY61_09670"/>
<dbReference type="InterPro" id="IPR022224">
    <property type="entry name" value="DUF3750"/>
</dbReference>
<reference evidence="1 2" key="1">
    <citation type="submission" date="2020-06" db="EMBL/GenBank/DDBJ databases">
        <title>Oricola thermophila sp. nov. isolated from a tidal sediments.</title>
        <authorList>
            <person name="Kwon K.K."/>
            <person name="Yang S.-H."/>
            <person name="Park M.-J."/>
        </authorList>
    </citation>
    <scope>NUCLEOTIDE SEQUENCE [LARGE SCALE GENOMIC DNA]</scope>
    <source>
        <strain evidence="1 2">MEBiC13590</strain>
    </source>
</reference>
<protein>
    <submittedName>
        <fullName evidence="1">DUF3750 domain-containing protein</fullName>
    </submittedName>
</protein>
<keyword evidence="2" id="KW-1185">Reference proteome</keyword>
<dbReference type="PROSITE" id="PS51257">
    <property type="entry name" value="PROKAR_LIPOPROTEIN"/>
    <property type="match status" value="1"/>
</dbReference>
<evidence type="ECO:0000313" key="1">
    <source>
        <dbReference type="EMBL" id="QKV18697.1"/>
    </source>
</evidence>
<gene>
    <name evidence="1" type="ORF">HTY61_09670</name>
</gene>
<dbReference type="AlphaFoldDB" id="A0A6N1VI82"/>
<dbReference type="EMBL" id="CP054836">
    <property type="protein sequence ID" value="QKV18697.1"/>
    <property type="molecule type" value="Genomic_DNA"/>
</dbReference>
<organism evidence="1 2">
    <name type="scientific">Oricola thermophila</name>
    <dbReference type="NCBI Taxonomy" id="2742145"/>
    <lineage>
        <taxon>Bacteria</taxon>
        <taxon>Pseudomonadati</taxon>
        <taxon>Pseudomonadota</taxon>
        <taxon>Alphaproteobacteria</taxon>
        <taxon>Hyphomicrobiales</taxon>
        <taxon>Ahrensiaceae</taxon>
        <taxon>Oricola</taxon>
    </lineage>
</organism>
<dbReference type="RefSeq" id="WP_175276590.1">
    <property type="nucleotide sequence ID" value="NZ_CP054836.1"/>
</dbReference>
<proteinExistence type="predicted"/>
<dbReference type="Proteomes" id="UP000509367">
    <property type="component" value="Chromosome"/>
</dbReference>
<evidence type="ECO:0000313" key="2">
    <source>
        <dbReference type="Proteomes" id="UP000509367"/>
    </source>
</evidence>